<dbReference type="Proteomes" id="UP001197093">
    <property type="component" value="Unassembled WGS sequence"/>
</dbReference>
<reference evidence="1" key="1">
    <citation type="submission" date="2023-02" db="EMBL/GenBank/DDBJ databases">
        <authorList>
            <person name="Palmer J.M."/>
        </authorList>
    </citation>
    <scope>NUCLEOTIDE SEQUENCE</scope>
    <source>
        <strain evidence="1">FW57</strain>
    </source>
</reference>
<sequence length="183" mass="19250">MPQPVCRYEGSPLRESSAPELLPRLPLAPAPDSTLPVSSTSTALSALTLGVLNPDAVEHWTPSPSTTTSVNDVAFDEACRVWGITDQAADTCGLRAKTIVNRDAILAARCSAIQNLHAILAQPETCIGDDAVAAVVRLVMSDLCAGETQELGVHMDGIREMTRLRGGLTALGMDGNLTKTALM</sequence>
<comment type="caution">
    <text evidence="1">The sequence shown here is derived from an EMBL/GenBank/DDBJ whole genome shotgun (WGS) entry which is preliminary data.</text>
</comment>
<proteinExistence type="predicted"/>
<evidence type="ECO:0000313" key="2">
    <source>
        <dbReference type="Proteomes" id="UP001197093"/>
    </source>
</evidence>
<gene>
    <name evidence="1" type="ORF">NEMBOFW57_007870</name>
</gene>
<evidence type="ECO:0000313" key="1">
    <source>
        <dbReference type="EMBL" id="KAG7288339.1"/>
    </source>
</evidence>
<keyword evidence="2" id="KW-1185">Reference proteome</keyword>
<organism evidence="1 2">
    <name type="scientific">Staphylotrichum longicolle</name>
    <dbReference type="NCBI Taxonomy" id="669026"/>
    <lineage>
        <taxon>Eukaryota</taxon>
        <taxon>Fungi</taxon>
        <taxon>Dikarya</taxon>
        <taxon>Ascomycota</taxon>
        <taxon>Pezizomycotina</taxon>
        <taxon>Sordariomycetes</taxon>
        <taxon>Sordariomycetidae</taxon>
        <taxon>Sordariales</taxon>
        <taxon>Chaetomiaceae</taxon>
        <taxon>Staphylotrichum</taxon>
    </lineage>
</organism>
<dbReference type="AlphaFoldDB" id="A0AAD4EVZ8"/>
<protein>
    <submittedName>
        <fullName evidence="1">Uncharacterized protein</fullName>
    </submittedName>
</protein>
<dbReference type="EMBL" id="JAHCVI010000003">
    <property type="protein sequence ID" value="KAG7288339.1"/>
    <property type="molecule type" value="Genomic_DNA"/>
</dbReference>
<dbReference type="PANTHER" id="PTHR37540">
    <property type="entry name" value="TRANSCRIPTION FACTOR (ACR-2), PUTATIVE-RELATED-RELATED"/>
    <property type="match status" value="1"/>
</dbReference>
<name>A0AAD4EVZ8_9PEZI</name>
<accession>A0AAD4EVZ8</accession>